<dbReference type="RefSeq" id="WP_231318452.1">
    <property type="nucleotide sequence ID" value="NZ_CP088156.1"/>
</dbReference>
<gene>
    <name evidence="1" type="ORF">LQG66_25780</name>
</gene>
<accession>A0ABY3R768</accession>
<reference evidence="1" key="1">
    <citation type="journal article" date="2024" name="Antonie Van Leeuwenhoek">
        <title>Bradyrhizobium ontarionense sp. nov., a novel bacterial symbiont isolated from Aeschynomene indica (Indian jointvetch), harbours photosynthesis, nitrogen fixation and nitrous oxide (N2O) reductase genes.</title>
        <authorList>
            <person name="Bromfield E.S.P."/>
            <person name="Cloutier S."/>
        </authorList>
    </citation>
    <scope>NUCLEOTIDE SEQUENCE</scope>
    <source>
        <strain evidence="1">A19</strain>
    </source>
</reference>
<dbReference type="Proteomes" id="UP001431010">
    <property type="component" value="Chromosome"/>
</dbReference>
<name>A0ABY3R768_9BRAD</name>
<evidence type="ECO:0000313" key="1">
    <source>
        <dbReference type="EMBL" id="UFZ02666.1"/>
    </source>
</evidence>
<protein>
    <submittedName>
        <fullName evidence="1">Uncharacterized protein</fullName>
    </submittedName>
</protein>
<evidence type="ECO:0000313" key="2">
    <source>
        <dbReference type="Proteomes" id="UP001431010"/>
    </source>
</evidence>
<sequence>MEGETPVIIDAGASYHFNDCRWPVEIVRSVRHVGQRYLFDDNLTDVLLTREPIFCLRRHSGSRLAWQGLERMRFSFRVRNTTNMLDAARSDPGYPDQVYLAVPPTFELSANANW</sequence>
<organism evidence="1 2">
    <name type="scientific">Bradyrhizobium ontarionense</name>
    <dbReference type="NCBI Taxonomy" id="2898149"/>
    <lineage>
        <taxon>Bacteria</taxon>
        <taxon>Pseudomonadati</taxon>
        <taxon>Pseudomonadota</taxon>
        <taxon>Alphaproteobacteria</taxon>
        <taxon>Hyphomicrobiales</taxon>
        <taxon>Nitrobacteraceae</taxon>
        <taxon>Bradyrhizobium</taxon>
    </lineage>
</organism>
<proteinExistence type="predicted"/>
<dbReference type="EMBL" id="CP088156">
    <property type="protein sequence ID" value="UFZ02666.1"/>
    <property type="molecule type" value="Genomic_DNA"/>
</dbReference>
<keyword evidence="2" id="KW-1185">Reference proteome</keyword>